<dbReference type="Proteomes" id="UP000192042">
    <property type="component" value="Chromosome I"/>
</dbReference>
<keyword evidence="10 11" id="KW-0694">RNA-binding</keyword>
<dbReference type="GO" id="GO:0046872">
    <property type="term" value="F:metal ion binding"/>
    <property type="evidence" value="ECO:0007669"/>
    <property type="project" value="UniProtKB-KW"/>
</dbReference>
<dbReference type="Pfam" id="PF01743">
    <property type="entry name" value="PolyA_pol"/>
    <property type="match status" value="1"/>
</dbReference>
<evidence type="ECO:0000256" key="9">
    <source>
        <dbReference type="ARBA" id="ARBA00022842"/>
    </source>
</evidence>
<evidence type="ECO:0000256" key="4">
    <source>
        <dbReference type="ARBA" id="ARBA00022679"/>
    </source>
</evidence>
<evidence type="ECO:0000256" key="2">
    <source>
        <dbReference type="ARBA" id="ARBA00007265"/>
    </source>
</evidence>
<dbReference type="AlphaFoldDB" id="A0A1W1I660"/>
<evidence type="ECO:0000256" key="1">
    <source>
        <dbReference type="ARBA" id="ARBA00001946"/>
    </source>
</evidence>
<dbReference type="InterPro" id="IPR052390">
    <property type="entry name" value="tRNA_nt/polyA_polymerase"/>
</dbReference>
<evidence type="ECO:0000313" key="14">
    <source>
        <dbReference type="EMBL" id="SLM48313.1"/>
    </source>
</evidence>
<keyword evidence="4 11" id="KW-0808">Transferase</keyword>
<evidence type="ECO:0000259" key="12">
    <source>
        <dbReference type="Pfam" id="PF01743"/>
    </source>
</evidence>
<keyword evidence="8" id="KW-0547">Nucleotide-binding</keyword>
<evidence type="ECO:0000256" key="10">
    <source>
        <dbReference type="ARBA" id="ARBA00022884"/>
    </source>
</evidence>
<feature type="domain" description="Poly A polymerase head" evidence="12">
    <location>
        <begin position="44"/>
        <end position="171"/>
    </location>
</feature>
<evidence type="ECO:0000256" key="6">
    <source>
        <dbReference type="ARBA" id="ARBA00022695"/>
    </source>
</evidence>
<dbReference type="InterPro" id="IPR043519">
    <property type="entry name" value="NT_sf"/>
</dbReference>
<dbReference type="InterPro" id="IPR032828">
    <property type="entry name" value="PolyA_RNA-bd"/>
</dbReference>
<evidence type="ECO:0000256" key="3">
    <source>
        <dbReference type="ARBA" id="ARBA00022555"/>
    </source>
</evidence>
<dbReference type="GO" id="GO:0000049">
    <property type="term" value="F:tRNA binding"/>
    <property type="evidence" value="ECO:0007669"/>
    <property type="project" value="UniProtKB-KW"/>
</dbReference>
<dbReference type="GO" id="GO:0016779">
    <property type="term" value="F:nucleotidyltransferase activity"/>
    <property type="evidence" value="ECO:0007669"/>
    <property type="project" value="UniProtKB-KW"/>
</dbReference>
<dbReference type="SUPFAM" id="SSF81301">
    <property type="entry name" value="Nucleotidyltransferase"/>
    <property type="match status" value="1"/>
</dbReference>
<evidence type="ECO:0000259" key="13">
    <source>
        <dbReference type="Pfam" id="PF12627"/>
    </source>
</evidence>
<comment type="similarity">
    <text evidence="2 11">Belongs to the tRNA nucleotidyltransferase/poly(A) polymerase family.</text>
</comment>
<keyword evidence="9" id="KW-0460">Magnesium</keyword>
<accession>A0A1W1I660</accession>
<evidence type="ECO:0000256" key="5">
    <source>
        <dbReference type="ARBA" id="ARBA00022694"/>
    </source>
</evidence>
<reference evidence="14 15" key="1">
    <citation type="submission" date="2017-03" db="EMBL/GenBank/DDBJ databases">
        <authorList>
            <person name="Afonso C.L."/>
            <person name="Miller P.J."/>
            <person name="Scott M.A."/>
            <person name="Spackman E."/>
            <person name="Goraichik I."/>
            <person name="Dimitrov K.M."/>
            <person name="Suarez D.L."/>
            <person name="Swayne D.E."/>
        </authorList>
    </citation>
    <scope>NUCLEOTIDE SEQUENCE [LARGE SCALE GENOMIC DNA]</scope>
    <source>
        <strain evidence="14">Genome sequencing of Nitrospira japonica strain NJ11</strain>
    </source>
</reference>
<keyword evidence="5" id="KW-0819">tRNA processing</keyword>
<dbReference type="Gene3D" id="3.30.460.10">
    <property type="entry name" value="Beta Polymerase, domain 2"/>
    <property type="match status" value="1"/>
</dbReference>
<evidence type="ECO:0000256" key="11">
    <source>
        <dbReference type="RuleBase" id="RU003953"/>
    </source>
</evidence>
<dbReference type="GO" id="GO:0008033">
    <property type="term" value="P:tRNA processing"/>
    <property type="evidence" value="ECO:0007669"/>
    <property type="project" value="UniProtKB-KW"/>
</dbReference>
<dbReference type="Gene3D" id="1.10.3090.10">
    <property type="entry name" value="cca-adding enzyme, domain 2"/>
    <property type="match status" value="1"/>
</dbReference>
<organism evidence="14 15">
    <name type="scientific">Nitrospira japonica</name>
    <dbReference type="NCBI Taxonomy" id="1325564"/>
    <lineage>
        <taxon>Bacteria</taxon>
        <taxon>Pseudomonadati</taxon>
        <taxon>Nitrospirota</taxon>
        <taxon>Nitrospiria</taxon>
        <taxon>Nitrospirales</taxon>
        <taxon>Nitrospiraceae</taxon>
        <taxon>Nitrospira</taxon>
    </lineage>
</organism>
<feature type="domain" description="tRNA nucleotidyltransferase/poly(A) polymerase RNA and SrmB- binding" evidence="13">
    <location>
        <begin position="196"/>
        <end position="257"/>
    </location>
</feature>
<dbReference type="KEGG" id="nja:NSJP_2141"/>
<dbReference type="PANTHER" id="PTHR47788">
    <property type="entry name" value="POLYA POLYMERASE"/>
    <property type="match status" value="1"/>
</dbReference>
<gene>
    <name evidence="14" type="ORF">NSJP_2141</name>
</gene>
<dbReference type="STRING" id="1325564.NSJP_2141"/>
<dbReference type="SUPFAM" id="SSF81891">
    <property type="entry name" value="Poly A polymerase C-terminal region-like"/>
    <property type="match status" value="1"/>
</dbReference>
<keyword evidence="3" id="KW-0820">tRNA-binding</keyword>
<keyword evidence="6" id="KW-0548">Nucleotidyltransferase</keyword>
<dbReference type="InterPro" id="IPR002646">
    <property type="entry name" value="PolA_pol_head_dom"/>
</dbReference>
<proteinExistence type="inferred from homology"/>
<name>A0A1W1I660_9BACT</name>
<dbReference type="PANTHER" id="PTHR47788:SF1">
    <property type="entry name" value="A-ADDING TRNA NUCLEOTIDYLTRANSFERASE"/>
    <property type="match status" value="1"/>
</dbReference>
<dbReference type="Pfam" id="PF12627">
    <property type="entry name" value="PolyA_pol_RNAbd"/>
    <property type="match status" value="1"/>
</dbReference>
<evidence type="ECO:0008006" key="16">
    <source>
        <dbReference type="Google" id="ProtNLM"/>
    </source>
</evidence>
<sequence length="452" mass="51143">MRRHPARRQPNPAYPASLLMKLSRGHRTLLRGLGRMADKQGVALYLVGGVVRDLLLNRNNLDLDLAVEGDGIAFARRMCRRYRTAATVFDKFATARLRMPSGLKLDVASTRRESYVHAAALPAVEPASLQEDLYRRDFTINAMAIKLNALTFGRLEDPFEGVRDLSAKRIRILHEGSFQDDPTRIFRAIRFAERFGFTIESKTGRLLAEAASTDFVARLSGPRLRNEIFLLLGEHRPSRSMEQLDRLKLLRFLHPTLRYGKAVRRVMDSLSAALAWWEGQTGKRPADIPMLRLMALLSQSGPSVIRAVAQRLQLSSAQAVALSYAEDRTARLLVELSRERILPSEVYRSLAPVPDEAFVLVAAKARVLRRSKAADRVKRRLNRYLRRDRHLRITVDGHDLATLGLKPGPQFKIILDRLLEARIDGKVRSAAEERKLASRMVLEAGKRRQSPL</sequence>
<protein>
    <recommendedName>
        <fullName evidence="16">CCA tRNA nucleotidyltransferase</fullName>
    </recommendedName>
</protein>
<dbReference type="GO" id="GO:0000166">
    <property type="term" value="F:nucleotide binding"/>
    <property type="evidence" value="ECO:0007669"/>
    <property type="project" value="UniProtKB-KW"/>
</dbReference>
<keyword evidence="7" id="KW-0479">Metal-binding</keyword>
<evidence type="ECO:0000256" key="8">
    <source>
        <dbReference type="ARBA" id="ARBA00022741"/>
    </source>
</evidence>
<dbReference type="EMBL" id="LT828648">
    <property type="protein sequence ID" value="SLM48313.1"/>
    <property type="molecule type" value="Genomic_DNA"/>
</dbReference>
<keyword evidence="15" id="KW-1185">Reference proteome</keyword>
<evidence type="ECO:0000313" key="15">
    <source>
        <dbReference type="Proteomes" id="UP000192042"/>
    </source>
</evidence>
<evidence type="ECO:0000256" key="7">
    <source>
        <dbReference type="ARBA" id="ARBA00022723"/>
    </source>
</evidence>
<comment type="cofactor">
    <cofactor evidence="1">
        <name>Mg(2+)</name>
        <dbReference type="ChEBI" id="CHEBI:18420"/>
    </cofactor>
</comment>